<feature type="transmembrane region" description="Helical" evidence="1">
    <location>
        <begin position="346"/>
        <end position="375"/>
    </location>
</feature>
<feature type="transmembrane region" description="Helical" evidence="1">
    <location>
        <begin position="111"/>
        <end position="128"/>
    </location>
</feature>
<keyword evidence="1" id="KW-0472">Membrane</keyword>
<gene>
    <name evidence="2" type="ORF">IAD17_03420</name>
</gene>
<sequence>MRENVYESNETLQAEGTYPFLLGGYDKHWELDNYTNAIMVNIAYTNNGSLLESTFAGYQHSSTGDPLSDLNSYAGQGKSGYISSYPRYWHGWLVVIRPLLAILNLQQIRMVLFASMTATIAGVVALITRARRNSAIASVGFAAMMACFSYPVVCFSMSLWFSFMVALVFMLLVVYDYTHDNRLLKVTTASFGCFPLCMFYAGAITVFLDFLCTPVVSLGLPLALFIYLHAGEDWAKDIKQMTLLIVCSAIAWGAGYILLWVTKWALASLALDWNVFSDAIHQLFVRSSTYTSNAGGLVNFSRSQAISDNVQLLLPGWARGIVLIGLLAVVLYLIKNRRACKGFSVVPLLGLIVTAAIPYAWFFVTANHCFIHAWFTWRNQAVSVFAAILIVALLINAFSNKSKCISS</sequence>
<reference evidence="2" key="1">
    <citation type="submission" date="2020-10" db="EMBL/GenBank/DDBJ databases">
        <authorList>
            <person name="Gilroy R."/>
        </authorList>
    </citation>
    <scope>NUCLEOTIDE SEQUENCE</scope>
    <source>
        <strain evidence="2">ChiHjej12B11-29160</strain>
    </source>
</reference>
<feature type="transmembrane region" description="Helical" evidence="1">
    <location>
        <begin position="214"/>
        <end position="230"/>
    </location>
</feature>
<name>A0A9D1HWN2_9ACTN</name>
<evidence type="ECO:0000256" key="1">
    <source>
        <dbReference type="SAM" id="Phobius"/>
    </source>
</evidence>
<feature type="transmembrane region" description="Helical" evidence="1">
    <location>
        <begin position="189"/>
        <end position="208"/>
    </location>
</feature>
<evidence type="ECO:0000313" key="3">
    <source>
        <dbReference type="Proteomes" id="UP000824078"/>
    </source>
</evidence>
<feature type="transmembrane region" description="Helical" evidence="1">
    <location>
        <begin position="242"/>
        <end position="261"/>
    </location>
</feature>
<evidence type="ECO:0000313" key="2">
    <source>
        <dbReference type="EMBL" id="HIU23953.1"/>
    </source>
</evidence>
<feature type="transmembrane region" description="Helical" evidence="1">
    <location>
        <begin position="316"/>
        <end position="334"/>
    </location>
</feature>
<feature type="transmembrane region" description="Helical" evidence="1">
    <location>
        <begin position="381"/>
        <end position="399"/>
    </location>
</feature>
<dbReference type="EMBL" id="DVMQ01000011">
    <property type="protein sequence ID" value="HIU23953.1"/>
    <property type="molecule type" value="Genomic_DNA"/>
</dbReference>
<keyword evidence="1" id="KW-1133">Transmembrane helix</keyword>
<keyword evidence="1" id="KW-0812">Transmembrane</keyword>
<dbReference type="Proteomes" id="UP000824078">
    <property type="component" value="Unassembled WGS sequence"/>
</dbReference>
<feature type="transmembrane region" description="Helical" evidence="1">
    <location>
        <begin position="135"/>
        <end position="153"/>
    </location>
</feature>
<organism evidence="2 3">
    <name type="scientific">Candidatus Coprovicinus avistercoris</name>
    <dbReference type="NCBI Taxonomy" id="2840754"/>
    <lineage>
        <taxon>Bacteria</taxon>
        <taxon>Bacillati</taxon>
        <taxon>Actinomycetota</taxon>
        <taxon>Coriobacteriia</taxon>
        <taxon>Coriobacteriales</taxon>
        <taxon>Coriobacteriaceae</taxon>
        <taxon>Coriobacteriaceae incertae sedis</taxon>
        <taxon>Candidatus Coprovicinus</taxon>
    </lineage>
</organism>
<reference evidence="2" key="2">
    <citation type="journal article" date="2021" name="PeerJ">
        <title>Extensive microbial diversity within the chicken gut microbiome revealed by metagenomics and culture.</title>
        <authorList>
            <person name="Gilroy R."/>
            <person name="Ravi A."/>
            <person name="Getino M."/>
            <person name="Pursley I."/>
            <person name="Horton D.L."/>
            <person name="Alikhan N.F."/>
            <person name="Baker D."/>
            <person name="Gharbi K."/>
            <person name="Hall N."/>
            <person name="Watson M."/>
            <person name="Adriaenssens E.M."/>
            <person name="Foster-Nyarko E."/>
            <person name="Jarju S."/>
            <person name="Secka A."/>
            <person name="Antonio M."/>
            <person name="Oren A."/>
            <person name="Chaudhuri R.R."/>
            <person name="La Ragione R."/>
            <person name="Hildebrand F."/>
            <person name="Pallen M.J."/>
        </authorList>
    </citation>
    <scope>NUCLEOTIDE SEQUENCE</scope>
    <source>
        <strain evidence="2">ChiHjej12B11-29160</strain>
    </source>
</reference>
<comment type="caution">
    <text evidence="2">The sequence shown here is derived from an EMBL/GenBank/DDBJ whole genome shotgun (WGS) entry which is preliminary data.</text>
</comment>
<accession>A0A9D1HWN2</accession>
<proteinExistence type="predicted"/>
<dbReference type="AlphaFoldDB" id="A0A9D1HWN2"/>
<feature type="transmembrane region" description="Helical" evidence="1">
    <location>
        <begin position="159"/>
        <end position="177"/>
    </location>
</feature>
<protein>
    <submittedName>
        <fullName evidence="2">Uncharacterized protein</fullName>
    </submittedName>
</protein>